<reference evidence="2 3" key="1">
    <citation type="submission" date="2020-03" db="EMBL/GenBank/DDBJ databases">
        <title>WGS of actinomycetes isolated from Thailand.</title>
        <authorList>
            <person name="Thawai C."/>
        </authorList>
    </citation>
    <scope>NUCLEOTIDE SEQUENCE [LARGE SCALE GENOMIC DNA]</scope>
    <source>
        <strain evidence="2 3">NBRC 13905</strain>
    </source>
</reference>
<dbReference type="RefSeq" id="WP_125496368.1">
    <property type="nucleotide sequence ID" value="NZ_BMVZ01000019.1"/>
</dbReference>
<dbReference type="GO" id="GO:0016787">
    <property type="term" value="F:hydrolase activity"/>
    <property type="evidence" value="ECO:0007669"/>
    <property type="project" value="UniProtKB-KW"/>
</dbReference>
<accession>A0ABX0YYX3</accession>
<keyword evidence="2" id="KW-0378">Hydrolase</keyword>
<gene>
    <name evidence="2" type="ORF">HCJ95_18915</name>
</gene>
<dbReference type="Gene3D" id="3.40.50.1820">
    <property type="entry name" value="alpha/beta hydrolase"/>
    <property type="match status" value="1"/>
</dbReference>
<organism evidence="2 3">
    <name type="scientific">Streptomyces thermoviolaceus subsp. thermoviolaceus</name>
    <dbReference type="NCBI Taxonomy" id="66860"/>
    <lineage>
        <taxon>Bacteria</taxon>
        <taxon>Bacillati</taxon>
        <taxon>Actinomycetota</taxon>
        <taxon>Actinomycetes</taxon>
        <taxon>Kitasatosporales</taxon>
        <taxon>Streptomycetaceae</taxon>
        <taxon>Streptomyces</taxon>
    </lineage>
</organism>
<dbReference type="InterPro" id="IPR029058">
    <property type="entry name" value="AB_hydrolase_fold"/>
</dbReference>
<proteinExistence type="predicted"/>
<dbReference type="Pfam" id="PF01738">
    <property type="entry name" value="DLH"/>
    <property type="match status" value="1"/>
</dbReference>
<evidence type="ECO:0000313" key="2">
    <source>
        <dbReference type="EMBL" id="NJP16291.1"/>
    </source>
</evidence>
<comment type="caution">
    <text evidence="2">The sequence shown here is derived from an EMBL/GenBank/DDBJ whole genome shotgun (WGS) entry which is preliminary data.</text>
</comment>
<dbReference type="EMBL" id="JAATEL010000020">
    <property type="protein sequence ID" value="NJP16291.1"/>
    <property type="molecule type" value="Genomic_DNA"/>
</dbReference>
<keyword evidence="3" id="KW-1185">Reference proteome</keyword>
<evidence type="ECO:0000259" key="1">
    <source>
        <dbReference type="Pfam" id="PF01738"/>
    </source>
</evidence>
<name>A0ABX0YYX3_STRTL</name>
<sequence length="219" mass="23201">MSVISQMVSVPADRVTLPGEFVVPASSRATAVLAYGLHASPQDPHVRSVADELHRAGFATLVTDLFSETEAQRSDRGEGQQVDLALLGRRLVAAVDWVTIQPDARGLPVLLCGSGAEAAVALLAAADLPDGVSAVVSCDGQPELAGAALERVRVPVLFVVDAEEPQSLSAHQEAARRLAGPHTLREVPGLTRRFTEPGVLQRAVHTIEEWCEELVPRTG</sequence>
<dbReference type="InterPro" id="IPR002925">
    <property type="entry name" value="Dienelactn_hydro"/>
</dbReference>
<dbReference type="SUPFAM" id="SSF53474">
    <property type="entry name" value="alpha/beta-Hydrolases"/>
    <property type="match status" value="1"/>
</dbReference>
<evidence type="ECO:0000313" key="3">
    <source>
        <dbReference type="Proteomes" id="UP000635996"/>
    </source>
</evidence>
<protein>
    <submittedName>
        <fullName evidence="2">Hydrolase</fullName>
    </submittedName>
</protein>
<feature type="domain" description="Dienelactone hydrolase" evidence="1">
    <location>
        <begin position="44"/>
        <end position="164"/>
    </location>
</feature>
<dbReference type="Proteomes" id="UP000635996">
    <property type="component" value="Unassembled WGS sequence"/>
</dbReference>